<evidence type="ECO:0000256" key="1">
    <source>
        <dbReference type="SAM" id="MobiDB-lite"/>
    </source>
</evidence>
<feature type="region of interest" description="Disordered" evidence="1">
    <location>
        <begin position="225"/>
        <end position="300"/>
    </location>
</feature>
<gene>
    <name evidence="2" type="ORF">FDT80_06325</name>
</gene>
<evidence type="ECO:0000313" key="3">
    <source>
        <dbReference type="Proteomes" id="UP000309550"/>
    </source>
</evidence>
<feature type="region of interest" description="Disordered" evidence="1">
    <location>
        <begin position="46"/>
        <end position="213"/>
    </location>
</feature>
<sequence>MSDPVTNAEVEDVLSSIRRLVSEDKRPARQETTKAVSDRLVLTPALRVAEDVPPVEEQPPAESAQEAAERHDEGAAPFTATDFDDDDDSWEQPSATVHEMRVDAVTAKQDDDEAWPDDRSEGALAGSDDPDWTVPDHDRDALNDDGHQNPGPAESAALDAGGHSQAAEAASDPAPDEGSADAAHDASDDDGDTDGSQALSAEGDDRQSDAAATLSAKIAALETAIGRIPGEWEPDDTGTDDYSGTDAPTLDWEDHLEFDAKGAPVRRAVPTAAQDAARDDATTDTPPPQQAEALDSGLAADEQLIDEEALRDLVGEIVRSELQGALGERITRNVRKLVRREIHRALAAQELD</sequence>
<organism evidence="2 3">
    <name type="scientific">Sulfitobacter sabulilitoris</name>
    <dbReference type="NCBI Taxonomy" id="2562655"/>
    <lineage>
        <taxon>Bacteria</taxon>
        <taxon>Pseudomonadati</taxon>
        <taxon>Pseudomonadota</taxon>
        <taxon>Alphaproteobacteria</taxon>
        <taxon>Rhodobacterales</taxon>
        <taxon>Roseobacteraceae</taxon>
        <taxon>Sulfitobacter</taxon>
    </lineage>
</organism>
<dbReference type="Proteomes" id="UP000309550">
    <property type="component" value="Unassembled WGS sequence"/>
</dbReference>
<name>A0A5S3PLN6_9RHOB</name>
<feature type="compositionally biased region" description="Basic and acidic residues" evidence="1">
    <location>
        <begin position="134"/>
        <end position="147"/>
    </location>
</feature>
<reference evidence="2 3" key="1">
    <citation type="submission" date="2019-05" db="EMBL/GenBank/DDBJ databases">
        <title>Sulfitobacter sabulilitoris sp. nov., isolated from a marine sand.</title>
        <authorList>
            <person name="Yoon J.-H."/>
        </authorList>
    </citation>
    <scope>NUCLEOTIDE SEQUENCE [LARGE SCALE GENOMIC DNA]</scope>
    <source>
        <strain evidence="2 3">HSMS-29</strain>
    </source>
</reference>
<comment type="caution">
    <text evidence="2">The sequence shown here is derived from an EMBL/GenBank/DDBJ whole genome shotgun (WGS) entry which is preliminary data.</text>
</comment>
<keyword evidence="3" id="KW-1185">Reference proteome</keyword>
<accession>A0A5S3PLN6</accession>
<feature type="compositionally biased region" description="Low complexity" evidence="1">
    <location>
        <begin position="164"/>
        <end position="173"/>
    </location>
</feature>
<proteinExistence type="predicted"/>
<evidence type="ECO:0000313" key="2">
    <source>
        <dbReference type="EMBL" id="TMM55176.1"/>
    </source>
</evidence>
<protein>
    <submittedName>
        <fullName evidence="2">Uncharacterized protein</fullName>
    </submittedName>
</protein>
<dbReference type="AlphaFoldDB" id="A0A5S3PLN6"/>
<dbReference type="EMBL" id="VANS01000001">
    <property type="protein sequence ID" value="TMM55176.1"/>
    <property type="molecule type" value="Genomic_DNA"/>
</dbReference>
<dbReference type="Gene3D" id="1.20.120.10">
    <property type="entry name" value="Cytochrome c/b562"/>
    <property type="match status" value="1"/>
</dbReference>
<dbReference type="OrthoDB" id="7875768at2"/>